<dbReference type="Pfam" id="PF05239">
    <property type="entry name" value="PRC"/>
    <property type="match status" value="1"/>
</dbReference>
<protein>
    <submittedName>
        <fullName evidence="2">Uncharacterized protein YrrD, contains PRC-barrel domain</fullName>
    </submittedName>
</protein>
<dbReference type="InterPro" id="IPR011033">
    <property type="entry name" value="PRC_barrel-like_sf"/>
</dbReference>
<organism evidence="2 3">
    <name type="scientific">Evansella caseinilytica</name>
    <dbReference type="NCBI Taxonomy" id="1503961"/>
    <lineage>
        <taxon>Bacteria</taxon>
        <taxon>Bacillati</taxon>
        <taxon>Bacillota</taxon>
        <taxon>Bacilli</taxon>
        <taxon>Bacillales</taxon>
        <taxon>Bacillaceae</taxon>
        <taxon>Evansella</taxon>
    </lineage>
</organism>
<evidence type="ECO:0000313" key="2">
    <source>
        <dbReference type="EMBL" id="SDY48652.1"/>
    </source>
</evidence>
<proteinExistence type="predicted"/>
<accession>A0A1H3K900</accession>
<dbReference type="Gene3D" id="2.30.30.240">
    <property type="entry name" value="PRC-barrel domain"/>
    <property type="match status" value="1"/>
</dbReference>
<gene>
    <name evidence="2" type="ORF">SAMN05421736_10284</name>
</gene>
<dbReference type="Proteomes" id="UP000198935">
    <property type="component" value="Unassembled WGS sequence"/>
</dbReference>
<dbReference type="STRING" id="1503961.SAMN05421736_10284"/>
<dbReference type="OrthoDB" id="1707618at2"/>
<dbReference type="InterPro" id="IPR027275">
    <property type="entry name" value="PRC-brl_dom"/>
</dbReference>
<dbReference type="AlphaFoldDB" id="A0A1H3K900"/>
<evidence type="ECO:0000313" key="3">
    <source>
        <dbReference type="Proteomes" id="UP000198935"/>
    </source>
</evidence>
<keyword evidence="3" id="KW-1185">Reference proteome</keyword>
<dbReference type="SUPFAM" id="SSF50346">
    <property type="entry name" value="PRC-barrel domain"/>
    <property type="match status" value="1"/>
</dbReference>
<feature type="domain" description="PRC-barrel" evidence="1">
    <location>
        <begin position="89"/>
        <end position="133"/>
    </location>
</feature>
<sequence>MRTFKKVKGAPVFFVDSRLHVGKITDIILSENSVKGFWIQTSRWWSKKRFLPLERLADEDGEGLYVKPGTALIPIPHKAQRFSNGNQPLLGKAMVDKEGTTLGIVEDVYFLPDTGKIVGYELTEGLFSDLTQGIKVVKPKSPNIKWENSFIVLTES</sequence>
<name>A0A1H3K900_9BACI</name>
<dbReference type="EMBL" id="FNPI01000002">
    <property type="protein sequence ID" value="SDY48652.1"/>
    <property type="molecule type" value="Genomic_DNA"/>
</dbReference>
<evidence type="ECO:0000259" key="1">
    <source>
        <dbReference type="Pfam" id="PF05239"/>
    </source>
</evidence>
<reference evidence="3" key="1">
    <citation type="submission" date="2016-10" db="EMBL/GenBank/DDBJ databases">
        <authorList>
            <person name="Varghese N."/>
            <person name="Submissions S."/>
        </authorList>
    </citation>
    <scope>NUCLEOTIDE SEQUENCE [LARGE SCALE GENOMIC DNA]</scope>
    <source>
        <strain evidence="3">SP</strain>
    </source>
</reference>